<evidence type="ECO:0000313" key="2">
    <source>
        <dbReference type="Proteomes" id="UP001168821"/>
    </source>
</evidence>
<comment type="caution">
    <text evidence="1">The sequence shown here is derived from an EMBL/GenBank/DDBJ whole genome shotgun (WGS) entry which is preliminary data.</text>
</comment>
<protein>
    <submittedName>
        <fullName evidence="1">Uncharacterized protein</fullName>
    </submittedName>
</protein>
<name>A0AA38MSU6_9CUCU</name>
<proteinExistence type="predicted"/>
<keyword evidence="2" id="KW-1185">Reference proteome</keyword>
<dbReference type="EMBL" id="JALNTZ010000001">
    <property type="protein sequence ID" value="KAJ3666202.1"/>
    <property type="molecule type" value="Genomic_DNA"/>
</dbReference>
<dbReference type="AlphaFoldDB" id="A0AA38MSU6"/>
<reference evidence="1" key="1">
    <citation type="journal article" date="2023" name="G3 (Bethesda)">
        <title>Whole genome assemblies of Zophobas morio and Tenebrio molitor.</title>
        <authorList>
            <person name="Kaur S."/>
            <person name="Stinson S.A."/>
            <person name="diCenzo G.C."/>
        </authorList>
    </citation>
    <scope>NUCLEOTIDE SEQUENCE</scope>
    <source>
        <strain evidence="1">QUZm001</strain>
    </source>
</reference>
<accession>A0AA38MSU6</accession>
<dbReference type="Proteomes" id="UP001168821">
    <property type="component" value="Unassembled WGS sequence"/>
</dbReference>
<evidence type="ECO:0000313" key="1">
    <source>
        <dbReference type="EMBL" id="KAJ3666202.1"/>
    </source>
</evidence>
<sequence length="72" mass="8286">MDGHRGRKELCSRDPVIEMTILSLQPLLCGFYLHKAKNLNWQLAPITKTPPQFLDDDLLIYQVKQRGRFCGG</sequence>
<organism evidence="1 2">
    <name type="scientific">Zophobas morio</name>
    <dbReference type="NCBI Taxonomy" id="2755281"/>
    <lineage>
        <taxon>Eukaryota</taxon>
        <taxon>Metazoa</taxon>
        <taxon>Ecdysozoa</taxon>
        <taxon>Arthropoda</taxon>
        <taxon>Hexapoda</taxon>
        <taxon>Insecta</taxon>
        <taxon>Pterygota</taxon>
        <taxon>Neoptera</taxon>
        <taxon>Endopterygota</taxon>
        <taxon>Coleoptera</taxon>
        <taxon>Polyphaga</taxon>
        <taxon>Cucujiformia</taxon>
        <taxon>Tenebrionidae</taxon>
        <taxon>Zophobas</taxon>
    </lineage>
</organism>
<gene>
    <name evidence="1" type="ORF">Zmor_001655</name>
</gene>